<organism evidence="2">
    <name type="scientific">marine metagenome</name>
    <dbReference type="NCBI Taxonomy" id="408172"/>
    <lineage>
        <taxon>unclassified sequences</taxon>
        <taxon>metagenomes</taxon>
        <taxon>ecological metagenomes</taxon>
    </lineage>
</organism>
<proteinExistence type="predicted"/>
<gene>
    <name evidence="2" type="ORF">METZ01_LOCUS486510</name>
</gene>
<evidence type="ECO:0000313" key="2">
    <source>
        <dbReference type="EMBL" id="SVE33656.1"/>
    </source>
</evidence>
<feature type="transmembrane region" description="Helical" evidence="1">
    <location>
        <begin position="12"/>
        <end position="33"/>
    </location>
</feature>
<keyword evidence="1" id="KW-1133">Transmembrane helix</keyword>
<sequence>MILYKKNFNINSVLLINIVFAFFPISFIFGNLITNIN</sequence>
<keyword evidence="1" id="KW-0812">Transmembrane</keyword>
<keyword evidence="1" id="KW-0472">Membrane</keyword>
<accession>A0A383CMP3</accession>
<dbReference type="EMBL" id="UINC01210268">
    <property type="protein sequence ID" value="SVE33656.1"/>
    <property type="molecule type" value="Genomic_DNA"/>
</dbReference>
<name>A0A383CMP3_9ZZZZ</name>
<dbReference type="AlphaFoldDB" id="A0A383CMP3"/>
<protein>
    <submittedName>
        <fullName evidence="2">Uncharacterized protein</fullName>
    </submittedName>
</protein>
<evidence type="ECO:0000256" key="1">
    <source>
        <dbReference type="SAM" id="Phobius"/>
    </source>
</evidence>
<reference evidence="2" key="1">
    <citation type="submission" date="2018-05" db="EMBL/GenBank/DDBJ databases">
        <authorList>
            <person name="Lanie J.A."/>
            <person name="Ng W.-L."/>
            <person name="Kazmierczak K.M."/>
            <person name="Andrzejewski T.M."/>
            <person name="Davidsen T.M."/>
            <person name="Wayne K.J."/>
            <person name="Tettelin H."/>
            <person name="Glass J.I."/>
            <person name="Rusch D."/>
            <person name="Podicherti R."/>
            <person name="Tsui H.-C.T."/>
            <person name="Winkler M.E."/>
        </authorList>
    </citation>
    <scope>NUCLEOTIDE SEQUENCE</scope>
</reference>
<feature type="non-terminal residue" evidence="2">
    <location>
        <position position="37"/>
    </location>
</feature>